<dbReference type="SUPFAM" id="SSF55869">
    <property type="entry name" value="DNA topoisomerase I domain"/>
    <property type="match status" value="1"/>
</dbReference>
<dbReference type="InterPro" id="IPR049331">
    <property type="entry name" value="Top1B_N_bact"/>
</dbReference>
<dbReference type="AlphaFoldDB" id="A0A2P7BK49"/>
<protein>
    <recommendedName>
        <fullName evidence="1">DNA topoisomerase IB N-terminal domain-containing protein</fullName>
    </recommendedName>
</protein>
<keyword evidence="3" id="KW-1185">Reference proteome</keyword>
<evidence type="ECO:0000313" key="3">
    <source>
        <dbReference type="Proteomes" id="UP000241764"/>
    </source>
</evidence>
<reference evidence="3" key="1">
    <citation type="submission" date="2017-11" db="EMBL/GenBank/DDBJ databases">
        <authorList>
            <person name="Kuznetsova I."/>
            <person name="Sazanova A."/>
            <person name="Chirak E."/>
            <person name="Safronova V."/>
            <person name="Willems A."/>
        </authorList>
    </citation>
    <scope>NUCLEOTIDE SEQUENCE [LARGE SCALE GENOMIC DNA]</scope>
    <source>
        <strain evidence="3">CCBAU 03422</strain>
    </source>
</reference>
<accession>A0A2P7BK49</accession>
<dbReference type="EMBL" id="PGGM01000001">
    <property type="protein sequence ID" value="PSH66822.1"/>
    <property type="molecule type" value="Genomic_DNA"/>
</dbReference>
<evidence type="ECO:0000259" key="1">
    <source>
        <dbReference type="Pfam" id="PF21338"/>
    </source>
</evidence>
<comment type="caution">
    <text evidence="2">The sequence shown here is derived from an EMBL/GenBank/DDBJ whole genome shotgun (WGS) entry which is preliminary data.</text>
</comment>
<dbReference type="Pfam" id="PF21338">
    <property type="entry name" value="Top1B_N_bact"/>
    <property type="match status" value="1"/>
</dbReference>
<dbReference type="InterPro" id="IPR035447">
    <property type="entry name" value="DNA_topo_I_N_sf"/>
</dbReference>
<sequence>MQPDYADYARELGLELVDPEAFPVKREPYCGRFRYIRANGRPVSRQHAERMASLVIPPAWTEVFCCDSESGHI</sequence>
<proteinExistence type="predicted"/>
<evidence type="ECO:0000313" key="2">
    <source>
        <dbReference type="EMBL" id="PSH66822.1"/>
    </source>
</evidence>
<dbReference type="Gene3D" id="3.30.66.10">
    <property type="entry name" value="DNA topoisomerase I domain"/>
    <property type="match status" value="1"/>
</dbReference>
<name>A0A2P7BK49_9HYPH</name>
<gene>
    <name evidence="2" type="ORF">CU103_00015</name>
</gene>
<dbReference type="Proteomes" id="UP000241764">
    <property type="component" value="Unassembled WGS sequence"/>
</dbReference>
<organism evidence="2 3">
    <name type="scientific">Phyllobacterium sophorae</name>
    <dbReference type="NCBI Taxonomy" id="1520277"/>
    <lineage>
        <taxon>Bacteria</taxon>
        <taxon>Pseudomonadati</taxon>
        <taxon>Pseudomonadota</taxon>
        <taxon>Alphaproteobacteria</taxon>
        <taxon>Hyphomicrobiales</taxon>
        <taxon>Phyllobacteriaceae</taxon>
        <taxon>Phyllobacterium</taxon>
    </lineage>
</organism>
<dbReference type="RefSeq" id="WP_106661898.1">
    <property type="nucleotide sequence ID" value="NZ_PGGM01000001.1"/>
</dbReference>
<feature type="domain" description="DNA topoisomerase IB N-terminal" evidence="1">
    <location>
        <begin position="32"/>
        <end position="73"/>
    </location>
</feature>